<name>A0ABR7LHD6_9ACTN</name>
<sequence>MGICVKDKCTALTVGGNMVAPNEFCRPHLLREVDAELVECDVLLGRVSGLDGVSVGRGGVVKLHPGETRIEQLESAGVVRRRPPEKTPKPTGSGSS</sequence>
<dbReference type="Proteomes" id="UP000805614">
    <property type="component" value="Unassembled WGS sequence"/>
</dbReference>
<comment type="caution">
    <text evidence="2">The sequence shown here is derived from an EMBL/GenBank/DDBJ whole genome shotgun (WGS) entry which is preliminary data.</text>
</comment>
<evidence type="ECO:0000256" key="1">
    <source>
        <dbReference type="SAM" id="MobiDB-lite"/>
    </source>
</evidence>
<gene>
    <name evidence="2" type="ORF">HKK74_01900</name>
</gene>
<proteinExistence type="predicted"/>
<keyword evidence="3" id="KW-1185">Reference proteome</keyword>
<evidence type="ECO:0000313" key="2">
    <source>
        <dbReference type="EMBL" id="MBC6464257.1"/>
    </source>
</evidence>
<reference evidence="2 3" key="1">
    <citation type="submission" date="2020-06" db="EMBL/GenBank/DDBJ databases">
        <title>Actinomadura xiongansis sp. nov., isolated from soil of Baiyangdian.</title>
        <authorList>
            <person name="Zhang X."/>
        </authorList>
    </citation>
    <scope>NUCLEOTIDE SEQUENCE [LARGE SCALE GENOMIC DNA]</scope>
    <source>
        <strain evidence="2 3">HBUM206468</strain>
    </source>
</reference>
<evidence type="ECO:0000313" key="3">
    <source>
        <dbReference type="Proteomes" id="UP000805614"/>
    </source>
</evidence>
<accession>A0ABR7LHD6</accession>
<protein>
    <submittedName>
        <fullName evidence="2">Uncharacterized protein</fullName>
    </submittedName>
</protein>
<feature type="region of interest" description="Disordered" evidence="1">
    <location>
        <begin position="74"/>
        <end position="96"/>
    </location>
</feature>
<organism evidence="2 3">
    <name type="scientific">Actinomadura alba</name>
    <dbReference type="NCBI Taxonomy" id="406431"/>
    <lineage>
        <taxon>Bacteria</taxon>
        <taxon>Bacillati</taxon>
        <taxon>Actinomycetota</taxon>
        <taxon>Actinomycetes</taxon>
        <taxon>Streptosporangiales</taxon>
        <taxon>Thermomonosporaceae</taxon>
        <taxon>Actinomadura</taxon>
    </lineage>
</organism>
<dbReference type="RefSeq" id="WP_187241192.1">
    <property type="nucleotide sequence ID" value="NZ_BAAAOK010000011.1"/>
</dbReference>
<dbReference type="EMBL" id="JABVEC010000001">
    <property type="protein sequence ID" value="MBC6464257.1"/>
    <property type="molecule type" value="Genomic_DNA"/>
</dbReference>